<evidence type="ECO:0000313" key="2">
    <source>
        <dbReference type="Proteomes" id="UP001321908"/>
    </source>
</evidence>
<dbReference type="RefSeq" id="WP_246925313.1">
    <property type="nucleotide sequence ID" value="NZ_CP140151.1"/>
</dbReference>
<protein>
    <recommendedName>
        <fullName evidence="3">Zn-binding Pro-Ala-Ala-Arg (PAAR) domain-containing protein, incolved in TypeVI secretion</fullName>
    </recommendedName>
</protein>
<proteinExistence type="predicted"/>
<sequence>MTINHNSKCADCTAGRPSDACVEIGQVVHINGGPAGDTDHTFMQCQNCGSVLVRILDRGGLAGNGTFYQVLTRGLY</sequence>
<keyword evidence="2" id="KW-1185">Reference proteome</keyword>
<evidence type="ECO:0008006" key="3">
    <source>
        <dbReference type="Google" id="ProtNLM"/>
    </source>
</evidence>
<reference evidence="1 2" key="1">
    <citation type="submission" date="2023-11" db="EMBL/GenBank/DDBJ databases">
        <title>MicrobeMod: A computational toolkit for identifying prokaryotic methylation and restriction-modification with nanopore sequencing.</title>
        <authorList>
            <person name="Crits-Christoph A."/>
            <person name="Kang S.C."/>
            <person name="Lee H."/>
            <person name="Ostrov N."/>
        </authorList>
    </citation>
    <scope>NUCLEOTIDE SEQUENCE [LARGE SCALE GENOMIC DNA]</scope>
    <source>
        <strain evidence="1 2">ATCC 43984</strain>
    </source>
</reference>
<evidence type="ECO:0000313" key="1">
    <source>
        <dbReference type="EMBL" id="WQH09579.1"/>
    </source>
</evidence>
<organism evidence="1 2">
    <name type="scientific">Chromohalobacter canadensis</name>
    <dbReference type="NCBI Taxonomy" id="141389"/>
    <lineage>
        <taxon>Bacteria</taxon>
        <taxon>Pseudomonadati</taxon>
        <taxon>Pseudomonadota</taxon>
        <taxon>Gammaproteobacteria</taxon>
        <taxon>Oceanospirillales</taxon>
        <taxon>Halomonadaceae</taxon>
        <taxon>Chromohalobacter</taxon>
    </lineage>
</organism>
<dbReference type="EMBL" id="CP140151">
    <property type="protein sequence ID" value="WQH09579.1"/>
    <property type="molecule type" value="Genomic_DNA"/>
</dbReference>
<dbReference type="Proteomes" id="UP001321908">
    <property type="component" value="Chromosome"/>
</dbReference>
<accession>A0ABZ0YCU0</accession>
<name>A0ABZ0YCU0_9GAMM</name>
<gene>
    <name evidence="1" type="ORF">SR908_02650</name>
</gene>